<dbReference type="Gene3D" id="3.40.630.30">
    <property type="match status" value="1"/>
</dbReference>
<comment type="caution">
    <text evidence="5">The sequence shown here is derived from an EMBL/GenBank/DDBJ whole genome shotgun (WGS) entry which is preliminary data.</text>
</comment>
<dbReference type="GO" id="GO:0016747">
    <property type="term" value="F:acyltransferase activity, transferring groups other than amino-acyl groups"/>
    <property type="evidence" value="ECO:0007669"/>
    <property type="project" value="InterPro"/>
</dbReference>
<evidence type="ECO:0000256" key="1">
    <source>
        <dbReference type="ARBA" id="ARBA00022679"/>
    </source>
</evidence>
<feature type="region of interest" description="Disordered" evidence="3">
    <location>
        <begin position="1"/>
        <end position="45"/>
    </location>
</feature>
<evidence type="ECO:0000313" key="6">
    <source>
        <dbReference type="Proteomes" id="UP000234778"/>
    </source>
</evidence>
<evidence type="ECO:0000313" key="5">
    <source>
        <dbReference type="EMBL" id="PKY98055.1"/>
    </source>
</evidence>
<dbReference type="SUPFAM" id="SSF55729">
    <property type="entry name" value="Acyl-CoA N-acyltransferases (Nat)"/>
    <property type="match status" value="1"/>
</dbReference>
<reference evidence="5 6" key="1">
    <citation type="submission" date="2017-12" db="EMBL/GenBank/DDBJ databases">
        <title>Phylogenetic diversity of female urinary microbiome.</title>
        <authorList>
            <person name="Thomas-White K."/>
            <person name="Wolfe A.J."/>
        </authorList>
    </citation>
    <scope>NUCLEOTIDE SEQUENCE [LARGE SCALE GENOMIC DNA]</scope>
    <source>
        <strain evidence="5 6">UMB0319</strain>
    </source>
</reference>
<accession>A0A2I1KQZ4</accession>
<feature type="compositionally biased region" description="Gly residues" evidence="3">
    <location>
        <begin position="1"/>
        <end position="27"/>
    </location>
</feature>
<dbReference type="InterPro" id="IPR000182">
    <property type="entry name" value="GNAT_dom"/>
</dbReference>
<name>A0A2I1KQZ4_9ACTO</name>
<proteinExistence type="predicted"/>
<dbReference type="InterPro" id="IPR050832">
    <property type="entry name" value="Bact_Acetyltransf"/>
</dbReference>
<dbReference type="AlphaFoldDB" id="A0A2I1KQZ4"/>
<evidence type="ECO:0000259" key="4">
    <source>
        <dbReference type="PROSITE" id="PS51186"/>
    </source>
</evidence>
<dbReference type="Pfam" id="PF00583">
    <property type="entry name" value="Acetyltransf_1"/>
    <property type="match status" value="1"/>
</dbReference>
<dbReference type="InterPro" id="IPR016181">
    <property type="entry name" value="Acyl_CoA_acyltransferase"/>
</dbReference>
<dbReference type="CDD" id="cd04301">
    <property type="entry name" value="NAT_SF"/>
    <property type="match status" value="1"/>
</dbReference>
<evidence type="ECO:0000256" key="2">
    <source>
        <dbReference type="ARBA" id="ARBA00023315"/>
    </source>
</evidence>
<dbReference type="EMBL" id="PKHA01000012">
    <property type="protein sequence ID" value="PKY98055.1"/>
    <property type="molecule type" value="Genomic_DNA"/>
</dbReference>
<dbReference type="PANTHER" id="PTHR43877:SF1">
    <property type="entry name" value="ACETYLTRANSFERASE"/>
    <property type="match status" value="1"/>
</dbReference>
<dbReference type="PROSITE" id="PS51186">
    <property type="entry name" value="GNAT"/>
    <property type="match status" value="1"/>
</dbReference>
<dbReference type="PANTHER" id="PTHR43877">
    <property type="entry name" value="AMINOALKYLPHOSPHONATE N-ACETYLTRANSFERASE-RELATED-RELATED"/>
    <property type="match status" value="1"/>
</dbReference>
<feature type="domain" description="N-acetyltransferase" evidence="4">
    <location>
        <begin position="54"/>
        <end position="227"/>
    </location>
</feature>
<evidence type="ECO:0000256" key="3">
    <source>
        <dbReference type="SAM" id="MobiDB-lite"/>
    </source>
</evidence>
<organism evidence="5 6">
    <name type="scientific">Actinomyces urogenitalis</name>
    <dbReference type="NCBI Taxonomy" id="103621"/>
    <lineage>
        <taxon>Bacteria</taxon>
        <taxon>Bacillati</taxon>
        <taxon>Actinomycetota</taxon>
        <taxon>Actinomycetes</taxon>
        <taxon>Actinomycetales</taxon>
        <taxon>Actinomycetaceae</taxon>
        <taxon>Actinomyces</taxon>
    </lineage>
</organism>
<protein>
    <submittedName>
        <fullName evidence="5">GNAT family N-acetyltransferase</fullName>
    </submittedName>
</protein>
<keyword evidence="1 5" id="KW-0808">Transferase</keyword>
<gene>
    <name evidence="5" type="ORF">CYJ26_09650</name>
</gene>
<dbReference type="Proteomes" id="UP000234778">
    <property type="component" value="Unassembled WGS sequence"/>
</dbReference>
<keyword evidence="2" id="KW-0012">Acyltransferase</keyword>
<sequence>MGGDGAGAVGGPGGKRVAGQGYSGGSAGRAWRKARADRQGARRARMGFDRAPQVQVRRCTAQDAAVLAQVCAETFQDTFAADNTAKDMEVFLAESYSPQVLAAELADPESSYWLATVDGIPAAYLKTNVGKAQTEPVEGRIPQPSLEVQRIYVRLPYKRRGLGARLMGVALDEARAHAAASIWLGVWERNTAALAFYERLGFTRFGEHVFQVGSDAQTDYLMVCPVERLAMV</sequence>